<reference evidence="2 3" key="1">
    <citation type="submission" date="2019-06" db="EMBL/GenBank/DDBJ databases">
        <title>Genomics analysis of Aphanomyces spp. identifies a new class of oomycete effector associated with host adaptation.</title>
        <authorList>
            <person name="Gaulin E."/>
        </authorList>
    </citation>
    <scope>NUCLEOTIDE SEQUENCE [LARGE SCALE GENOMIC DNA]</scope>
    <source>
        <strain evidence="2 3">E</strain>
    </source>
</reference>
<sequence length="41" mass="4744">MMLTQRSKDMTGGHGVRRNISREEIAQHNTEQDCWTILDGK</sequence>
<feature type="region of interest" description="Disordered" evidence="1">
    <location>
        <begin position="1"/>
        <end position="25"/>
    </location>
</feature>
<dbReference type="EMBL" id="VJMI01017859">
    <property type="protein sequence ID" value="KAF0712249.1"/>
    <property type="molecule type" value="Genomic_DNA"/>
</dbReference>
<gene>
    <name evidence="2" type="ORF">AaE_012077</name>
</gene>
<dbReference type="InterPro" id="IPR036400">
    <property type="entry name" value="Cyt_B5-like_heme/steroid_sf"/>
</dbReference>
<evidence type="ECO:0000313" key="3">
    <source>
        <dbReference type="Proteomes" id="UP000469452"/>
    </source>
</evidence>
<organism evidence="2 3">
    <name type="scientific">Aphanomyces astaci</name>
    <name type="common">Crayfish plague agent</name>
    <dbReference type="NCBI Taxonomy" id="112090"/>
    <lineage>
        <taxon>Eukaryota</taxon>
        <taxon>Sar</taxon>
        <taxon>Stramenopiles</taxon>
        <taxon>Oomycota</taxon>
        <taxon>Saprolegniomycetes</taxon>
        <taxon>Saprolegniales</taxon>
        <taxon>Verrucalvaceae</taxon>
        <taxon>Aphanomyces</taxon>
    </lineage>
</organism>
<dbReference type="Gene3D" id="3.10.120.10">
    <property type="entry name" value="Cytochrome b5-like heme/steroid binding domain"/>
    <property type="match status" value="1"/>
</dbReference>
<evidence type="ECO:0000313" key="2">
    <source>
        <dbReference type="EMBL" id="KAF0712249.1"/>
    </source>
</evidence>
<proteinExistence type="predicted"/>
<feature type="compositionally biased region" description="Basic and acidic residues" evidence="1">
    <location>
        <begin position="1"/>
        <end position="11"/>
    </location>
</feature>
<feature type="non-terminal residue" evidence="2">
    <location>
        <position position="41"/>
    </location>
</feature>
<protein>
    <submittedName>
        <fullName evidence="2">Uncharacterized protein</fullName>
    </submittedName>
</protein>
<comment type="caution">
    <text evidence="2">The sequence shown here is derived from an EMBL/GenBank/DDBJ whole genome shotgun (WGS) entry which is preliminary data.</text>
</comment>
<accession>A0A6A4ZU09</accession>
<dbReference type="AlphaFoldDB" id="A0A6A4ZU09"/>
<dbReference type="VEuPathDB" id="FungiDB:H257_09271"/>
<name>A0A6A4ZU09_APHAT</name>
<evidence type="ECO:0000256" key="1">
    <source>
        <dbReference type="SAM" id="MobiDB-lite"/>
    </source>
</evidence>
<dbReference type="Proteomes" id="UP000469452">
    <property type="component" value="Unassembled WGS sequence"/>
</dbReference>
<dbReference type="SUPFAM" id="SSF55856">
    <property type="entry name" value="Cytochrome b5-like heme/steroid binding domain"/>
    <property type="match status" value="1"/>
</dbReference>